<feature type="transmembrane region" description="Helical" evidence="1">
    <location>
        <begin position="210"/>
        <end position="231"/>
    </location>
</feature>
<name>U2YPK2_9SPHN</name>
<comment type="caution">
    <text evidence="2">The sequence shown here is derived from an EMBL/GenBank/DDBJ whole genome shotgun (WGS) entry which is preliminary data.</text>
</comment>
<dbReference type="EMBL" id="BASZ01000012">
    <property type="protein sequence ID" value="GAD50840.1"/>
    <property type="molecule type" value="Genomic_DNA"/>
</dbReference>
<evidence type="ECO:0000256" key="1">
    <source>
        <dbReference type="SAM" id="Phobius"/>
    </source>
</evidence>
<evidence type="ECO:0000313" key="3">
    <source>
        <dbReference type="Proteomes" id="UP000016568"/>
    </source>
</evidence>
<feature type="transmembrane region" description="Helical" evidence="1">
    <location>
        <begin position="251"/>
        <end position="271"/>
    </location>
</feature>
<keyword evidence="1" id="KW-1133">Transmembrane helix</keyword>
<evidence type="ECO:0008006" key="4">
    <source>
        <dbReference type="Google" id="ProtNLM"/>
    </source>
</evidence>
<dbReference type="AlphaFoldDB" id="U2YPK2"/>
<evidence type="ECO:0000313" key="2">
    <source>
        <dbReference type="EMBL" id="GAD50840.1"/>
    </source>
</evidence>
<feature type="transmembrane region" description="Helical" evidence="1">
    <location>
        <begin position="175"/>
        <end position="198"/>
    </location>
</feature>
<feature type="transmembrane region" description="Helical" evidence="1">
    <location>
        <begin position="147"/>
        <end position="169"/>
    </location>
</feature>
<dbReference type="eggNOG" id="ENOG5033FMJ">
    <property type="taxonomic scope" value="Bacteria"/>
</dbReference>
<gene>
    <name evidence="2" type="ORF">NT2_12_01025</name>
</gene>
<keyword evidence="1" id="KW-0472">Membrane</keyword>
<feature type="transmembrane region" description="Helical" evidence="1">
    <location>
        <begin position="283"/>
        <end position="305"/>
    </location>
</feature>
<keyword evidence="3" id="KW-1185">Reference proteome</keyword>
<keyword evidence="1" id="KW-0812">Transmembrane</keyword>
<reference evidence="2 3" key="1">
    <citation type="submission" date="2013-09" db="EMBL/GenBank/DDBJ databases">
        <title>Whole genome shotgun sequence of Novosphingobium tardaugens NBRC 16725.</title>
        <authorList>
            <person name="Isaki S."/>
            <person name="Hosoyama A."/>
            <person name="Tsuchikane K."/>
            <person name="Katsumata H."/>
            <person name="Ando Y."/>
            <person name="Yamazaki S."/>
            <person name="Fujita N."/>
        </authorList>
    </citation>
    <scope>NUCLEOTIDE SEQUENCE [LARGE SCALE GENOMIC DNA]</scope>
    <source>
        <strain evidence="2 3">NBRC 16725</strain>
    </source>
</reference>
<accession>U2YPK2</accession>
<feature type="transmembrane region" description="Helical" evidence="1">
    <location>
        <begin position="325"/>
        <end position="342"/>
    </location>
</feature>
<feature type="transmembrane region" description="Helical" evidence="1">
    <location>
        <begin position="32"/>
        <end position="50"/>
    </location>
</feature>
<proteinExistence type="predicted"/>
<organism evidence="2 3">
    <name type="scientific">Caenibius tardaugens NBRC 16725</name>
    <dbReference type="NCBI Taxonomy" id="1219035"/>
    <lineage>
        <taxon>Bacteria</taxon>
        <taxon>Pseudomonadati</taxon>
        <taxon>Pseudomonadota</taxon>
        <taxon>Alphaproteobacteria</taxon>
        <taxon>Sphingomonadales</taxon>
        <taxon>Erythrobacteraceae</taxon>
        <taxon>Caenibius</taxon>
    </lineage>
</organism>
<protein>
    <recommendedName>
        <fullName evidence="4">EpsG family protein</fullName>
    </recommendedName>
</protein>
<sequence length="346" mass="39621">MIGDRMSQISSGSETGCSYPNRSKSADLKRNITYLVVSFVFAIVYQVPGWPNIFEDINGYPMVDRAVYENLLLTRNLVIDYIHDFTPIMYFTFEWSWHSLLAYLNRVVGLSADQIFFLITTFILWRFSFDVLTKIGWQYLPLLINPLVVNFAFSQLRTALAIALISFVWRGQRGIGLTVVIYILATTIHTAMIIFLICHIASHLFKNNNYFNFLALASIGAAIAIAIGPLREMILSTINDRRTDYLDMASSAAYLSFWILLLLFHGVIFKFRNRIMSLDARYSITILSIVAINILTGGYSTRFIAASFPSLLISMKDLGGNRSRMIFSIFIPYTIILWMYWFRILG</sequence>
<feature type="transmembrane region" description="Helical" evidence="1">
    <location>
        <begin position="107"/>
        <end position="127"/>
    </location>
</feature>
<dbReference type="Proteomes" id="UP000016568">
    <property type="component" value="Unassembled WGS sequence"/>
</dbReference>